<evidence type="ECO:0000313" key="3">
    <source>
        <dbReference type="EMBL" id="CAF4300697.1"/>
    </source>
</evidence>
<proteinExistence type="predicted"/>
<dbReference type="EMBL" id="CAJNOK010053784">
    <property type="protein sequence ID" value="CAF1613212.1"/>
    <property type="molecule type" value="Genomic_DNA"/>
</dbReference>
<sequence>RERIGHFWTKQVFGWERQRLALRLQPTSQPSALPALIQNQEVPLKIRRQNRIVTTETF</sequence>
<accession>A0A815LW98</accession>
<reference evidence="1" key="1">
    <citation type="submission" date="2021-02" db="EMBL/GenBank/DDBJ databases">
        <authorList>
            <person name="Nowell W R."/>
        </authorList>
    </citation>
    <scope>NUCLEOTIDE SEQUENCE</scope>
</reference>
<dbReference type="EMBL" id="CAJNOQ010017949">
    <property type="protein sequence ID" value="CAF1413238.1"/>
    <property type="molecule type" value="Genomic_DNA"/>
</dbReference>
<keyword evidence="5" id="KW-1185">Reference proteome</keyword>
<dbReference type="Proteomes" id="UP000681722">
    <property type="component" value="Unassembled WGS sequence"/>
</dbReference>
<dbReference type="EMBL" id="CAJOBC010083375">
    <property type="protein sequence ID" value="CAF4300697.1"/>
    <property type="molecule type" value="Genomic_DNA"/>
</dbReference>
<dbReference type="EMBL" id="CAJOBA010078188">
    <property type="protein sequence ID" value="CAF4428627.1"/>
    <property type="molecule type" value="Genomic_DNA"/>
</dbReference>
<evidence type="ECO:0000313" key="1">
    <source>
        <dbReference type="EMBL" id="CAF1413238.1"/>
    </source>
</evidence>
<gene>
    <name evidence="1" type="ORF">GPM918_LOCUS33548</name>
    <name evidence="2" type="ORF">OVA965_LOCUS42777</name>
    <name evidence="3" type="ORF">SRO942_LOCUS34235</name>
    <name evidence="4" type="ORF">TMI583_LOCUS44792</name>
</gene>
<organism evidence="1 5">
    <name type="scientific">Didymodactylos carnosus</name>
    <dbReference type="NCBI Taxonomy" id="1234261"/>
    <lineage>
        <taxon>Eukaryota</taxon>
        <taxon>Metazoa</taxon>
        <taxon>Spiralia</taxon>
        <taxon>Gnathifera</taxon>
        <taxon>Rotifera</taxon>
        <taxon>Eurotatoria</taxon>
        <taxon>Bdelloidea</taxon>
        <taxon>Philodinida</taxon>
        <taxon>Philodinidae</taxon>
        <taxon>Didymodactylos</taxon>
    </lineage>
</organism>
<evidence type="ECO:0000313" key="2">
    <source>
        <dbReference type="EMBL" id="CAF1613212.1"/>
    </source>
</evidence>
<protein>
    <submittedName>
        <fullName evidence="1">Uncharacterized protein</fullName>
    </submittedName>
</protein>
<feature type="non-terminal residue" evidence="1">
    <location>
        <position position="1"/>
    </location>
</feature>
<dbReference type="AlphaFoldDB" id="A0A815LW98"/>
<dbReference type="Proteomes" id="UP000663829">
    <property type="component" value="Unassembled WGS sequence"/>
</dbReference>
<dbReference type="Proteomes" id="UP000682733">
    <property type="component" value="Unassembled WGS sequence"/>
</dbReference>
<name>A0A815LW98_9BILA</name>
<evidence type="ECO:0000313" key="5">
    <source>
        <dbReference type="Proteomes" id="UP000663829"/>
    </source>
</evidence>
<evidence type="ECO:0000313" key="4">
    <source>
        <dbReference type="EMBL" id="CAF4428627.1"/>
    </source>
</evidence>
<dbReference type="Proteomes" id="UP000677228">
    <property type="component" value="Unassembled WGS sequence"/>
</dbReference>
<comment type="caution">
    <text evidence="1">The sequence shown here is derived from an EMBL/GenBank/DDBJ whole genome shotgun (WGS) entry which is preliminary data.</text>
</comment>